<evidence type="ECO:0000313" key="1">
    <source>
        <dbReference type="EMBL" id="KAI7988920.1"/>
    </source>
</evidence>
<name>A0ACC0FJN4_9ERIC</name>
<dbReference type="Proteomes" id="UP001060215">
    <property type="component" value="Chromosome 14"/>
</dbReference>
<keyword evidence="2" id="KW-1185">Reference proteome</keyword>
<accession>A0ACC0FJN4</accession>
<reference evidence="1 2" key="1">
    <citation type="journal article" date="2022" name="Plant J.">
        <title>Chromosome-level genome of Camellia lanceoleosa provides a valuable resource for understanding genome evolution and self-incompatibility.</title>
        <authorList>
            <person name="Gong W."/>
            <person name="Xiao S."/>
            <person name="Wang L."/>
            <person name="Liao Z."/>
            <person name="Chang Y."/>
            <person name="Mo W."/>
            <person name="Hu G."/>
            <person name="Li W."/>
            <person name="Zhao G."/>
            <person name="Zhu H."/>
            <person name="Hu X."/>
            <person name="Ji K."/>
            <person name="Xiang X."/>
            <person name="Song Q."/>
            <person name="Yuan D."/>
            <person name="Jin S."/>
            <person name="Zhang L."/>
        </authorList>
    </citation>
    <scope>NUCLEOTIDE SEQUENCE [LARGE SCALE GENOMIC DNA]</scope>
    <source>
        <strain evidence="1">SQ_2022a</strain>
    </source>
</reference>
<proteinExistence type="predicted"/>
<gene>
    <name evidence="1" type="ORF">LOK49_LG13G02678</name>
</gene>
<comment type="caution">
    <text evidence="1">The sequence shown here is derived from an EMBL/GenBank/DDBJ whole genome shotgun (WGS) entry which is preliminary data.</text>
</comment>
<organism evidence="1 2">
    <name type="scientific">Camellia lanceoleosa</name>
    <dbReference type="NCBI Taxonomy" id="1840588"/>
    <lineage>
        <taxon>Eukaryota</taxon>
        <taxon>Viridiplantae</taxon>
        <taxon>Streptophyta</taxon>
        <taxon>Embryophyta</taxon>
        <taxon>Tracheophyta</taxon>
        <taxon>Spermatophyta</taxon>
        <taxon>Magnoliopsida</taxon>
        <taxon>eudicotyledons</taxon>
        <taxon>Gunneridae</taxon>
        <taxon>Pentapetalae</taxon>
        <taxon>asterids</taxon>
        <taxon>Ericales</taxon>
        <taxon>Theaceae</taxon>
        <taxon>Camellia</taxon>
    </lineage>
</organism>
<dbReference type="EMBL" id="CM045771">
    <property type="protein sequence ID" value="KAI7988920.1"/>
    <property type="molecule type" value="Genomic_DNA"/>
</dbReference>
<sequence length="826" mass="93026">MIKSEQETKNLKLKRDLIFLILQFLNGEKYTESLHKLECESSCFFNMNYFEELIIDGNWDEMERYLLGFTKLDDNYSTKIFFELRKYKYLEALDRCDHVAATTILVNELKVFSAFNQDVFNDLTKPLTLDDFRENKQLASYINATDARSKMLVWFRDLIKANVVFHDRLNFPNLADSRLRNLINQSLKWQHMLCRNPSTNPEMKTPFVDHKCSQPSSSNVRSTTSNLANRSTSQLGGFLPVASNVMKQMVCSLDGRASPMLSKTDELPMTVTRTLNQGSRVVTMDFHPVLPTLLLDLGKVSCVAVNCIKWSPTGSLFGVVYSKCMLHMYSYHGENIQPHLEIEAHIGSVNDFASTSEQLSIVIGGDDKTIKVWDVVTGANLFTFEGHEAPVFCVCPHVRENFHAFFMWYKPQRGDPSVEWVEKRSIERINYKGLQKHSLGIVQFDITKDRFLAAGDDYVIKFWEMESEDLLATSDAGEDLPETLCICFNKEGTLLAASNGDQRSSEDVPKTIEVLKSTMTSKIKEISEPAQLQSLLLPGSVKMAKMLKLTYTSSNHAILALASNAIHLLWRWPHKSKTMAIFIHPRPVPTDVAFYPHDNNIIAIGMDDSTVKSMLKGHSKPITSLAFSFLSNLLVSAGADDQIIVWQCNKWMSKKSSFLQLPTGTATKKLSEIEVQFHQDQIHFLVVHELKLAVYETIKLECVVQWPVPKMSAPISHATFSCNSQLVYAAFLDGTVCIFCASNLRPRCLINSAAYLPSNTSHVIYPLVVATNSNEPNQFALGLTDGTVRVYELLESDGEWGEKSQCNDSTTLPAMGSSSKSTPACN</sequence>
<protein>
    <submittedName>
        <fullName evidence="1">Topless-related protein 2</fullName>
    </submittedName>
</protein>
<evidence type="ECO:0000313" key="2">
    <source>
        <dbReference type="Proteomes" id="UP001060215"/>
    </source>
</evidence>